<dbReference type="InterPro" id="IPR029068">
    <property type="entry name" value="Glyas_Bleomycin-R_OHBP_Dase"/>
</dbReference>
<dbReference type="InterPro" id="IPR041581">
    <property type="entry name" value="Glyoxalase_6"/>
</dbReference>
<keyword evidence="3" id="KW-1185">Reference proteome</keyword>
<gene>
    <name evidence="2" type="ORF">FHX74_002368</name>
</gene>
<evidence type="ECO:0000259" key="1">
    <source>
        <dbReference type="Pfam" id="PF18029"/>
    </source>
</evidence>
<protein>
    <recommendedName>
        <fullName evidence="1">Glyoxalase-like domain-containing protein</fullName>
    </recommendedName>
</protein>
<reference evidence="2 3" key="1">
    <citation type="submission" date="2020-07" db="EMBL/GenBank/DDBJ databases">
        <title>Sequencing the genomes of 1000 actinobacteria strains.</title>
        <authorList>
            <person name="Klenk H.-P."/>
        </authorList>
    </citation>
    <scope>NUCLEOTIDE SEQUENCE [LARGE SCALE GENOMIC DNA]</scope>
    <source>
        <strain evidence="2 3">DSM 100723</strain>
    </source>
</reference>
<dbReference type="Proteomes" id="UP000523079">
    <property type="component" value="Unassembled WGS sequence"/>
</dbReference>
<feature type="domain" description="Glyoxalase-like" evidence="1">
    <location>
        <begin position="279"/>
        <end position="384"/>
    </location>
</feature>
<feature type="domain" description="Glyoxalase-like" evidence="1">
    <location>
        <begin position="87"/>
        <end position="143"/>
    </location>
</feature>
<dbReference type="PANTHER" id="PTHR35908">
    <property type="entry name" value="HYPOTHETICAL FUSION PROTEIN"/>
    <property type="match status" value="1"/>
</dbReference>
<evidence type="ECO:0000313" key="3">
    <source>
        <dbReference type="Proteomes" id="UP000523079"/>
    </source>
</evidence>
<evidence type="ECO:0000313" key="2">
    <source>
        <dbReference type="EMBL" id="MBA8794749.1"/>
    </source>
</evidence>
<dbReference type="AlphaFoldDB" id="A0A7W3IT45"/>
<proteinExistence type="predicted"/>
<name>A0A7W3IT45_9ACTN</name>
<organism evidence="2 3">
    <name type="scientific">Microlunatus kandeliicorticis</name>
    <dbReference type="NCBI Taxonomy" id="1759536"/>
    <lineage>
        <taxon>Bacteria</taxon>
        <taxon>Bacillati</taxon>
        <taxon>Actinomycetota</taxon>
        <taxon>Actinomycetes</taxon>
        <taxon>Propionibacteriales</taxon>
        <taxon>Propionibacteriaceae</taxon>
        <taxon>Microlunatus</taxon>
    </lineage>
</organism>
<dbReference type="SUPFAM" id="SSF54593">
    <property type="entry name" value="Glyoxalase/Bleomycin resistance protein/Dihydroxybiphenyl dioxygenase"/>
    <property type="match status" value="1"/>
</dbReference>
<dbReference type="Gene3D" id="3.10.180.10">
    <property type="entry name" value="2,3-Dihydroxybiphenyl 1,2-Dioxygenase, domain 1"/>
    <property type="match status" value="1"/>
</dbReference>
<sequence length="389" mass="41786">MGTLGSDWRRIDGAAMAWFGADDLSQGAQFAERVFERESAATLELRPVGVRMRARDDDTVALSTIAADLGLVADPSVLQQVGLTFCSSEPQSIAPFWRSALGYQPSQQGLSDPLRRDPDVRFEPLSDPRPLRNRIHLDVVRPEPVINGLGLGAGTGPYGVCQVDAEGNEVDLVPGEPLGGRPEISDWWAVFSAVACYRTSTVEQQTALTAAAARAADGVGFPLIIDLRPGLVIIDSGKDRWEPAAHGLSIDFADLAAAVQSDARRLGATADPALPRFVQVFLDAADVATVRRFWSTALGWVADPRPGVTDVHDPLRLGPSLVFQELDPAEVDRRQQRNRIRINLTLAADSVSARREACVSAGGRLLDVSDTQTLVTDPEGNELLIIAAA</sequence>
<dbReference type="EMBL" id="JACGWT010000003">
    <property type="protein sequence ID" value="MBA8794749.1"/>
    <property type="molecule type" value="Genomic_DNA"/>
</dbReference>
<comment type="caution">
    <text evidence="2">The sequence shown here is derived from an EMBL/GenBank/DDBJ whole genome shotgun (WGS) entry which is preliminary data.</text>
</comment>
<dbReference type="Pfam" id="PF18029">
    <property type="entry name" value="Glyoxalase_6"/>
    <property type="match status" value="2"/>
</dbReference>
<dbReference type="RefSeq" id="WP_182560294.1">
    <property type="nucleotide sequence ID" value="NZ_JACGWT010000003.1"/>
</dbReference>
<accession>A0A7W3IT45</accession>
<dbReference type="PANTHER" id="PTHR35908:SF1">
    <property type="entry name" value="CONSERVED PROTEIN"/>
    <property type="match status" value="1"/>
</dbReference>